<dbReference type="SUPFAM" id="SSF56349">
    <property type="entry name" value="DNA breaking-rejoining enzymes"/>
    <property type="match status" value="1"/>
</dbReference>
<accession>A0A934VHU8</accession>
<evidence type="ECO:0000256" key="3">
    <source>
        <dbReference type="ARBA" id="ARBA00023172"/>
    </source>
</evidence>
<evidence type="ECO:0000256" key="2">
    <source>
        <dbReference type="ARBA" id="ARBA00023125"/>
    </source>
</evidence>
<feature type="domain" description="Tyr recombinase" evidence="4">
    <location>
        <begin position="195"/>
        <end position="356"/>
    </location>
</feature>
<protein>
    <submittedName>
        <fullName evidence="5">Tyrosine-type recombinase/integrase</fullName>
    </submittedName>
</protein>
<keyword evidence="6" id="KW-1185">Reference proteome</keyword>
<name>A0A934VHU8_9BACT</name>
<gene>
    <name evidence="5" type="ORF">JIN81_18635</name>
</gene>
<reference evidence="5" key="1">
    <citation type="submission" date="2021-01" db="EMBL/GenBank/DDBJ databases">
        <title>Modified the classification status of verrucomicrobia.</title>
        <authorList>
            <person name="Feng X."/>
        </authorList>
    </citation>
    <scope>NUCLEOTIDE SEQUENCE</scope>
    <source>
        <strain evidence="5">KCTC 22201</strain>
    </source>
</reference>
<evidence type="ECO:0000256" key="1">
    <source>
        <dbReference type="ARBA" id="ARBA00022908"/>
    </source>
</evidence>
<sequence length="356" mass="41410">MRTVPGFDWKSDLAASRSVDARAKGGFEMLLVWFENWRLRYRLEAGREAAVAFWKQQVIGDGKERESWQLEQWADAMAWYLDWLTHCREAGGDERSLAERVRDAVELAGARRGLALRTRRGYGSWCARYAVWAGDARKMMTEACGRDWLAHLAQREFIAFSTQKQALNALVFFLKEVCGLEDIDLKVRMKRMPRRMPVVLSREEIDRLLSKIEPKYAFAAMLQYGSGLRRGELVSLRVKDVDAERGMITVRGGKGDRDRTTMLPERLRDLLRQQMARVRQVHEADRAAEVAGVWLPPALERKHRQAGMSWEWMWFSRQVSCRWTRCRESGVVIICMVRFTMKRCVGRRRWQGSTNG</sequence>
<keyword evidence="3" id="KW-0233">DNA recombination</keyword>
<proteinExistence type="predicted"/>
<evidence type="ECO:0000259" key="4">
    <source>
        <dbReference type="PROSITE" id="PS51898"/>
    </source>
</evidence>
<dbReference type="Proteomes" id="UP000658278">
    <property type="component" value="Unassembled WGS sequence"/>
</dbReference>
<keyword evidence="1" id="KW-0229">DNA integration</keyword>
<dbReference type="RefSeq" id="WP_200283552.1">
    <property type="nucleotide sequence ID" value="NZ_JAENII010000031.1"/>
</dbReference>
<dbReference type="GO" id="GO:0015074">
    <property type="term" value="P:DNA integration"/>
    <property type="evidence" value="ECO:0007669"/>
    <property type="project" value="UniProtKB-KW"/>
</dbReference>
<comment type="caution">
    <text evidence="5">The sequence shown here is derived from an EMBL/GenBank/DDBJ whole genome shotgun (WGS) entry which is preliminary data.</text>
</comment>
<evidence type="ECO:0000313" key="5">
    <source>
        <dbReference type="EMBL" id="MBK1829055.1"/>
    </source>
</evidence>
<dbReference type="InterPro" id="IPR002104">
    <property type="entry name" value="Integrase_catalytic"/>
</dbReference>
<dbReference type="Pfam" id="PF13495">
    <property type="entry name" value="Phage_int_SAM_4"/>
    <property type="match status" value="1"/>
</dbReference>
<dbReference type="Gene3D" id="1.10.150.130">
    <property type="match status" value="1"/>
</dbReference>
<dbReference type="InterPro" id="IPR004107">
    <property type="entry name" value="Integrase_SAM-like_N"/>
</dbReference>
<dbReference type="InterPro" id="IPR010998">
    <property type="entry name" value="Integrase_recombinase_N"/>
</dbReference>
<dbReference type="PROSITE" id="PS51898">
    <property type="entry name" value="TYR_RECOMBINASE"/>
    <property type="match status" value="1"/>
</dbReference>
<dbReference type="EMBL" id="JAENII010000031">
    <property type="protein sequence ID" value="MBK1829055.1"/>
    <property type="molecule type" value="Genomic_DNA"/>
</dbReference>
<organism evidence="5 6">
    <name type="scientific">Haloferula rosea</name>
    <dbReference type="NCBI Taxonomy" id="490093"/>
    <lineage>
        <taxon>Bacteria</taxon>
        <taxon>Pseudomonadati</taxon>
        <taxon>Verrucomicrobiota</taxon>
        <taxon>Verrucomicrobiia</taxon>
        <taxon>Verrucomicrobiales</taxon>
        <taxon>Verrucomicrobiaceae</taxon>
        <taxon>Haloferula</taxon>
    </lineage>
</organism>
<dbReference type="Pfam" id="PF00589">
    <property type="entry name" value="Phage_integrase"/>
    <property type="match status" value="1"/>
</dbReference>
<dbReference type="InterPro" id="IPR011010">
    <property type="entry name" value="DNA_brk_join_enz"/>
</dbReference>
<dbReference type="GO" id="GO:0006310">
    <property type="term" value="P:DNA recombination"/>
    <property type="evidence" value="ECO:0007669"/>
    <property type="project" value="UniProtKB-KW"/>
</dbReference>
<evidence type="ECO:0000313" key="6">
    <source>
        <dbReference type="Proteomes" id="UP000658278"/>
    </source>
</evidence>
<keyword evidence="2" id="KW-0238">DNA-binding</keyword>
<dbReference type="InterPro" id="IPR013762">
    <property type="entry name" value="Integrase-like_cat_sf"/>
</dbReference>
<dbReference type="Gene3D" id="1.10.443.10">
    <property type="entry name" value="Intergrase catalytic core"/>
    <property type="match status" value="1"/>
</dbReference>
<dbReference type="AlphaFoldDB" id="A0A934VHU8"/>
<dbReference type="GO" id="GO:0003677">
    <property type="term" value="F:DNA binding"/>
    <property type="evidence" value="ECO:0007669"/>
    <property type="project" value="UniProtKB-KW"/>
</dbReference>